<dbReference type="InterPro" id="IPR000223">
    <property type="entry name" value="Pept_S26A_signal_pept_1"/>
</dbReference>
<protein>
    <recommendedName>
        <fullName evidence="4 7">Signal peptidase I</fullName>
        <ecNumber evidence="3 7">3.4.21.89</ecNumber>
    </recommendedName>
</protein>
<dbReference type="Proteomes" id="UP000050863">
    <property type="component" value="Unassembled WGS sequence"/>
</dbReference>
<dbReference type="EC" id="3.4.21.89" evidence="3 7"/>
<dbReference type="OrthoDB" id="9815782at2"/>
<dbReference type="GO" id="GO:0016020">
    <property type="term" value="C:membrane"/>
    <property type="evidence" value="ECO:0007669"/>
    <property type="project" value="UniProtKB-SubCell"/>
</dbReference>
<evidence type="ECO:0000256" key="4">
    <source>
        <dbReference type="ARBA" id="ARBA00019232"/>
    </source>
</evidence>
<evidence type="ECO:0000259" key="8">
    <source>
        <dbReference type="Pfam" id="PF10502"/>
    </source>
</evidence>
<evidence type="ECO:0000256" key="1">
    <source>
        <dbReference type="ARBA" id="ARBA00000677"/>
    </source>
</evidence>
<evidence type="ECO:0000313" key="10">
    <source>
        <dbReference type="Proteomes" id="UP000050863"/>
    </source>
</evidence>
<comment type="catalytic activity">
    <reaction evidence="1 7">
        <text>Cleavage of hydrophobic, N-terminal signal or leader sequences from secreted and periplasmic proteins.</text>
        <dbReference type="EC" id="3.4.21.89"/>
    </reaction>
</comment>
<sequence length="252" mass="28527">MSVTSSTKSESGLGETIRVVIHALLIALVIRTFLFQPFNIPSGSMKATLLVGDYLFVSKYSYGYSHYSIPLSPPLFSGRIFGSEPNRGDIVVFRLPKDDSTDYIKRVIGMPGDRIQMREGLLYINDKPVKRERLSDFIGEDPCGSDATARVKRWKETLPNGVSYESLDCVDNGFYDNTSVYTVPAGHFFMMGDNRDNSTDSRVLSAVGYVPFENIVGRAQMIFFSIAEGEHAWMFWRWPTAVRWNRLFSIVR</sequence>
<dbReference type="Gene3D" id="2.10.109.10">
    <property type="entry name" value="Umud Fragment, subunit A"/>
    <property type="match status" value="1"/>
</dbReference>
<dbReference type="RefSeq" id="WP_057839031.1">
    <property type="nucleotide sequence ID" value="NZ_LLXZ01000183.1"/>
</dbReference>
<evidence type="ECO:0000256" key="3">
    <source>
        <dbReference type="ARBA" id="ARBA00013208"/>
    </source>
</evidence>
<dbReference type="PROSITE" id="PS00760">
    <property type="entry name" value="SPASE_I_2"/>
    <property type="match status" value="1"/>
</dbReference>
<dbReference type="GO" id="GO:0004252">
    <property type="term" value="F:serine-type endopeptidase activity"/>
    <property type="evidence" value="ECO:0007669"/>
    <property type="project" value="InterPro"/>
</dbReference>
<keyword evidence="7" id="KW-0645">Protease</keyword>
<dbReference type="PROSITE" id="PS00761">
    <property type="entry name" value="SPASE_I_3"/>
    <property type="match status" value="1"/>
</dbReference>
<comment type="subcellular location">
    <subcellularLocation>
        <location evidence="7">Membrane</location>
        <topology evidence="7">Single-pass type II membrane protein</topology>
    </subcellularLocation>
</comment>
<comment type="caution">
    <text evidence="9">The sequence shown here is derived from an EMBL/GenBank/DDBJ whole genome shotgun (WGS) entry which is preliminary data.</text>
</comment>
<dbReference type="PANTHER" id="PTHR43390">
    <property type="entry name" value="SIGNAL PEPTIDASE I"/>
    <property type="match status" value="1"/>
</dbReference>
<keyword evidence="5 7" id="KW-0378">Hydrolase</keyword>
<reference evidence="9 10" key="1">
    <citation type="submission" date="2014-03" db="EMBL/GenBank/DDBJ databases">
        <title>Bradyrhizobium valentinum sp. nov., isolated from effective nodules of Lupinus mariae-josephae, a lupine endemic of basic-lime soils in Eastern Spain.</title>
        <authorList>
            <person name="Duran D."/>
            <person name="Rey L."/>
            <person name="Navarro A."/>
            <person name="Busquets A."/>
            <person name="Imperial J."/>
            <person name="Ruiz-Argueso T."/>
        </authorList>
    </citation>
    <scope>NUCLEOTIDE SEQUENCE [LARGE SCALE GENOMIC DNA]</scope>
    <source>
        <strain evidence="9 10">PAC68</strain>
    </source>
</reference>
<accession>A0A0R3KSE2</accession>
<feature type="transmembrane region" description="Helical" evidence="7">
    <location>
        <begin position="20"/>
        <end position="40"/>
    </location>
</feature>
<feature type="active site" evidence="6">
    <location>
        <position position="105"/>
    </location>
</feature>
<evidence type="ECO:0000256" key="6">
    <source>
        <dbReference type="PIRSR" id="PIRSR600223-1"/>
    </source>
</evidence>
<keyword evidence="10" id="KW-1185">Reference proteome</keyword>
<dbReference type="InterPro" id="IPR019758">
    <property type="entry name" value="Pept_S26A_signal_pept_1_CS"/>
</dbReference>
<comment type="similarity">
    <text evidence="2 7">Belongs to the peptidase S26 family.</text>
</comment>
<feature type="domain" description="Peptidase S26" evidence="8">
    <location>
        <begin position="15"/>
        <end position="224"/>
    </location>
</feature>
<dbReference type="InterPro" id="IPR019533">
    <property type="entry name" value="Peptidase_S26"/>
</dbReference>
<dbReference type="PANTHER" id="PTHR43390:SF1">
    <property type="entry name" value="CHLOROPLAST PROCESSING PEPTIDASE"/>
    <property type="match status" value="1"/>
</dbReference>
<keyword evidence="7" id="KW-1133">Transmembrane helix</keyword>
<dbReference type="GO" id="GO:0006465">
    <property type="term" value="P:signal peptide processing"/>
    <property type="evidence" value="ECO:0007669"/>
    <property type="project" value="InterPro"/>
</dbReference>
<evidence type="ECO:0000256" key="5">
    <source>
        <dbReference type="ARBA" id="ARBA00022801"/>
    </source>
</evidence>
<dbReference type="AlphaFoldDB" id="A0A0R3KSE2"/>
<dbReference type="GO" id="GO:0009003">
    <property type="term" value="F:signal peptidase activity"/>
    <property type="evidence" value="ECO:0007669"/>
    <property type="project" value="UniProtKB-EC"/>
</dbReference>
<dbReference type="PRINTS" id="PR00727">
    <property type="entry name" value="LEADERPTASE"/>
</dbReference>
<dbReference type="EMBL" id="LLXZ01000183">
    <property type="protein sequence ID" value="KRQ98497.1"/>
    <property type="molecule type" value="Genomic_DNA"/>
</dbReference>
<evidence type="ECO:0000256" key="7">
    <source>
        <dbReference type="RuleBase" id="RU362042"/>
    </source>
</evidence>
<name>A0A0R3KSE2_9BRAD</name>
<dbReference type="NCBIfam" id="TIGR02227">
    <property type="entry name" value="sigpep_I_bact"/>
    <property type="match status" value="1"/>
</dbReference>
<proteinExistence type="inferred from homology"/>
<evidence type="ECO:0000256" key="2">
    <source>
        <dbReference type="ARBA" id="ARBA00009370"/>
    </source>
</evidence>
<keyword evidence="7" id="KW-0472">Membrane</keyword>
<keyword evidence="7" id="KW-0812">Transmembrane</keyword>
<dbReference type="STRING" id="280332.CQ12_18890"/>
<feature type="active site" evidence="6">
    <location>
        <position position="44"/>
    </location>
</feature>
<organism evidence="9 10">
    <name type="scientific">Bradyrhizobium jicamae</name>
    <dbReference type="NCBI Taxonomy" id="280332"/>
    <lineage>
        <taxon>Bacteria</taxon>
        <taxon>Pseudomonadati</taxon>
        <taxon>Pseudomonadota</taxon>
        <taxon>Alphaproteobacteria</taxon>
        <taxon>Hyphomicrobiales</taxon>
        <taxon>Nitrobacteraceae</taxon>
        <taxon>Bradyrhizobium</taxon>
    </lineage>
</organism>
<dbReference type="InterPro" id="IPR019757">
    <property type="entry name" value="Pept_S26A_signal_pept_1_Lys-AS"/>
</dbReference>
<evidence type="ECO:0000313" key="9">
    <source>
        <dbReference type="EMBL" id="KRQ98497.1"/>
    </source>
</evidence>
<gene>
    <name evidence="9" type="ORF">CQ12_18890</name>
</gene>
<dbReference type="SUPFAM" id="SSF51306">
    <property type="entry name" value="LexA/Signal peptidase"/>
    <property type="match status" value="1"/>
</dbReference>
<dbReference type="InterPro" id="IPR036286">
    <property type="entry name" value="LexA/Signal_pep-like_sf"/>
</dbReference>
<dbReference type="CDD" id="cd06530">
    <property type="entry name" value="S26_SPase_I"/>
    <property type="match status" value="1"/>
</dbReference>
<dbReference type="Pfam" id="PF10502">
    <property type="entry name" value="Peptidase_S26"/>
    <property type="match status" value="1"/>
</dbReference>